<dbReference type="PRINTS" id="PR00503">
    <property type="entry name" value="BROMODOMAIN"/>
</dbReference>
<dbReference type="EMBL" id="JAMZMK010010878">
    <property type="protein sequence ID" value="KAI7729947.1"/>
    <property type="molecule type" value="Genomic_DNA"/>
</dbReference>
<feature type="compositionally biased region" description="Basic and acidic residues" evidence="3">
    <location>
        <begin position="281"/>
        <end position="290"/>
    </location>
</feature>
<sequence>MGQIVKRKRRGRPSNIDRARRNSTLAPPSPVDRRSTRRRRNVRYNFDVDDYVDDDEFYDDRREKKVKLLMFNDDDDDELSCRRVSHAPSSSSEDDDDDDDDEDEEFSRKRVKKRRLNRKVDEDEEEEFEVQKLEDDEEEQENEEENEEEEEEEEAGGSEFDCGRASDTPKRVPMPDKKTLELILDKLQKKDIYGVYAEPVDPDELPDYHEVIKHPMDFATVRKKLAKGLYLSLKEFESDVFLICTNAMQYNAPDTVYYKQASSIQEQAKLKFQRLRANTEPSEKELKSDNRTLPSFSMPKKQLKKSIARTASDPDPVGTETFSDATVRTEEVPNGSSAQTPATLNSGEVLMAENSSLGDNNVDKDQELLPGKGCTSKLGRKPSVHDENRRATYNKPLEPVTDSDSVLSTFEGESKQFIPVGLHVDHSYARSLARFAATLGPVAWKIASHTIEQALPEGVKFGPGWVGEYEPLPSPVLVPVKRTLKEPNFLQHFKITSDVKDNKKASQAPKIHVDVKEVNEGFNPIRVKHESPRTPHKDQSPSPRVSFFSGSNIVHQNSQSRNFIRPENTGLPRVELNHPAPVHVSSVADFVAKRPISNAADVSPKLVSRNGNFASLGSFKHPSSNNDGFAPGKQSKPVGLDCNRMIPMDSNITTRRDQQPVGLDCNRMVPMDSNITPRRDQQGLSDPVQMMKMLAQDSQQQQNVNGFGFVSKRDDSNNVALTAAQAWMSLGGAATTTGGFIKPPLLENRNPPKQQISVDSLYNPARDRPQPQVTRFRGEFNAYQQPVRPVNDVQLQNKYAGFPQMVTAADLSRFQVQSGWRGVPPQMQQPRPKQESRPPDLNIGYQSIGSPVRQSTGMLVDSQQPDLALQL</sequence>
<dbReference type="SUPFAM" id="SSF47370">
    <property type="entry name" value="Bromodomain"/>
    <property type="match status" value="1"/>
</dbReference>
<organism evidence="5 6">
    <name type="scientific">Ambrosia artemisiifolia</name>
    <name type="common">Common ragweed</name>
    <dbReference type="NCBI Taxonomy" id="4212"/>
    <lineage>
        <taxon>Eukaryota</taxon>
        <taxon>Viridiplantae</taxon>
        <taxon>Streptophyta</taxon>
        <taxon>Embryophyta</taxon>
        <taxon>Tracheophyta</taxon>
        <taxon>Spermatophyta</taxon>
        <taxon>Magnoliopsida</taxon>
        <taxon>eudicotyledons</taxon>
        <taxon>Gunneridae</taxon>
        <taxon>Pentapetalae</taxon>
        <taxon>asterids</taxon>
        <taxon>campanulids</taxon>
        <taxon>Asterales</taxon>
        <taxon>Asteraceae</taxon>
        <taxon>Asteroideae</taxon>
        <taxon>Heliantheae alliance</taxon>
        <taxon>Heliantheae</taxon>
        <taxon>Ambrosia</taxon>
    </lineage>
</organism>
<feature type="region of interest" description="Disordered" evidence="3">
    <location>
        <begin position="75"/>
        <end position="174"/>
    </location>
</feature>
<evidence type="ECO:0000313" key="5">
    <source>
        <dbReference type="EMBL" id="KAI7729947.1"/>
    </source>
</evidence>
<feature type="compositionally biased region" description="Acidic residues" evidence="3">
    <location>
        <begin position="122"/>
        <end position="156"/>
    </location>
</feature>
<feature type="domain" description="Bromo" evidence="4">
    <location>
        <begin position="188"/>
        <end position="258"/>
    </location>
</feature>
<evidence type="ECO:0000313" key="6">
    <source>
        <dbReference type="Proteomes" id="UP001206925"/>
    </source>
</evidence>
<name>A0AAD5BUM2_AMBAR</name>
<dbReference type="Proteomes" id="UP001206925">
    <property type="component" value="Unassembled WGS sequence"/>
</dbReference>
<dbReference type="InterPro" id="IPR036427">
    <property type="entry name" value="Bromodomain-like_sf"/>
</dbReference>
<dbReference type="Pfam" id="PF00439">
    <property type="entry name" value="Bromodomain"/>
    <property type="match status" value="1"/>
</dbReference>
<feature type="region of interest" description="Disordered" evidence="3">
    <location>
        <begin position="276"/>
        <end position="321"/>
    </location>
</feature>
<feature type="compositionally biased region" description="Acidic residues" evidence="3">
    <location>
        <begin position="92"/>
        <end position="105"/>
    </location>
</feature>
<feature type="compositionally biased region" description="Basic and acidic residues" evidence="3">
    <location>
        <begin position="527"/>
        <end position="539"/>
    </location>
</feature>
<gene>
    <name evidence="5" type="ORF">M8C21_031306</name>
</gene>
<dbReference type="PANTHER" id="PTHR22881">
    <property type="entry name" value="BROMODOMAIN CONTAINING PROTEIN"/>
    <property type="match status" value="1"/>
</dbReference>
<reference evidence="5" key="1">
    <citation type="submission" date="2022-06" db="EMBL/GenBank/DDBJ databases">
        <title>Uncovering the hologenomic basis of an extraordinary plant invasion.</title>
        <authorList>
            <person name="Bieker V.C."/>
            <person name="Martin M.D."/>
            <person name="Gilbert T."/>
            <person name="Hodgins K."/>
            <person name="Battlay P."/>
            <person name="Petersen B."/>
            <person name="Wilson J."/>
        </authorList>
    </citation>
    <scope>NUCLEOTIDE SEQUENCE</scope>
    <source>
        <strain evidence="5">AA19_3_7</strain>
        <tissue evidence="5">Leaf</tissue>
    </source>
</reference>
<evidence type="ECO:0000256" key="2">
    <source>
        <dbReference type="PROSITE-ProRule" id="PRU00035"/>
    </source>
</evidence>
<feature type="compositionally biased region" description="Polar residues" evidence="3">
    <location>
        <begin position="844"/>
        <end position="865"/>
    </location>
</feature>
<comment type="caution">
    <text evidence="5">The sequence shown here is derived from an EMBL/GenBank/DDBJ whole genome shotgun (WGS) entry which is preliminary data.</text>
</comment>
<dbReference type="SMART" id="SM00297">
    <property type="entry name" value="BROMO"/>
    <property type="match status" value="1"/>
</dbReference>
<dbReference type="AlphaFoldDB" id="A0AAD5BUM2"/>
<accession>A0AAD5BUM2</accession>
<evidence type="ECO:0000256" key="3">
    <source>
        <dbReference type="SAM" id="MobiDB-lite"/>
    </source>
</evidence>
<keyword evidence="6" id="KW-1185">Reference proteome</keyword>
<feature type="region of interest" description="Disordered" evidence="3">
    <location>
        <begin position="821"/>
        <end position="871"/>
    </location>
</feature>
<feature type="region of interest" description="Disordered" evidence="3">
    <location>
        <begin position="358"/>
        <end position="389"/>
    </location>
</feature>
<dbReference type="InterPro" id="IPR051831">
    <property type="entry name" value="Bromodomain_contain_prot"/>
</dbReference>
<feature type="region of interest" description="Disordered" evidence="3">
    <location>
        <begin position="526"/>
        <end position="545"/>
    </location>
</feature>
<proteinExistence type="predicted"/>
<feature type="compositionally biased region" description="Basic residues" evidence="3">
    <location>
        <begin position="1"/>
        <end position="12"/>
    </location>
</feature>
<dbReference type="PROSITE" id="PS50014">
    <property type="entry name" value="BROMODOMAIN_2"/>
    <property type="match status" value="1"/>
</dbReference>
<dbReference type="PANTHER" id="PTHR22881:SF42">
    <property type="entry name" value="DNA-BINDING BROMODOMAIN-CONTAINING PROTEIN"/>
    <property type="match status" value="1"/>
</dbReference>
<feature type="compositionally biased region" description="Basic and acidic residues" evidence="3">
    <location>
        <begin position="161"/>
        <end position="174"/>
    </location>
</feature>
<dbReference type="InterPro" id="IPR018359">
    <property type="entry name" value="Bromodomain_CS"/>
</dbReference>
<keyword evidence="1 2" id="KW-0103">Bromodomain</keyword>
<protein>
    <recommendedName>
        <fullName evidence="4">Bromo domain-containing protein</fullName>
    </recommendedName>
</protein>
<dbReference type="PROSITE" id="PS00633">
    <property type="entry name" value="BROMODOMAIN_1"/>
    <property type="match status" value="1"/>
</dbReference>
<evidence type="ECO:0000256" key="1">
    <source>
        <dbReference type="ARBA" id="ARBA00023117"/>
    </source>
</evidence>
<dbReference type="CDD" id="cd04369">
    <property type="entry name" value="Bromodomain"/>
    <property type="match status" value="1"/>
</dbReference>
<feature type="region of interest" description="Disordered" evidence="3">
    <location>
        <begin position="1"/>
        <end position="45"/>
    </location>
</feature>
<dbReference type="Gene3D" id="1.20.920.10">
    <property type="entry name" value="Bromodomain-like"/>
    <property type="match status" value="1"/>
</dbReference>
<evidence type="ECO:0000259" key="4">
    <source>
        <dbReference type="PROSITE" id="PS50014"/>
    </source>
</evidence>
<dbReference type="InterPro" id="IPR001487">
    <property type="entry name" value="Bromodomain"/>
</dbReference>